<proteinExistence type="predicted"/>
<accession>A0AAV3Y0U5</accession>
<keyword evidence="1" id="KW-0812">Transmembrane</keyword>
<comment type="caution">
    <text evidence="2">The sequence shown here is derived from an EMBL/GenBank/DDBJ whole genome shotgun (WGS) entry which is preliminary data.</text>
</comment>
<keyword evidence="1" id="KW-1133">Transmembrane helix</keyword>
<evidence type="ECO:0000313" key="3">
    <source>
        <dbReference type="Proteomes" id="UP000735302"/>
    </source>
</evidence>
<dbReference type="Proteomes" id="UP000735302">
    <property type="component" value="Unassembled WGS sequence"/>
</dbReference>
<feature type="transmembrane region" description="Helical" evidence="1">
    <location>
        <begin position="34"/>
        <end position="54"/>
    </location>
</feature>
<organism evidence="2 3">
    <name type="scientific">Plakobranchus ocellatus</name>
    <dbReference type="NCBI Taxonomy" id="259542"/>
    <lineage>
        <taxon>Eukaryota</taxon>
        <taxon>Metazoa</taxon>
        <taxon>Spiralia</taxon>
        <taxon>Lophotrochozoa</taxon>
        <taxon>Mollusca</taxon>
        <taxon>Gastropoda</taxon>
        <taxon>Heterobranchia</taxon>
        <taxon>Euthyneura</taxon>
        <taxon>Panpulmonata</taxon>
        <taxon>Sacoglossa</taxon>
        <taxon>Placobranchoidea</taxon>
        <taxon>Plakobranchidae</taxon>
        <taxon>Plakobranchus</taxon>
    </lineage>
</organism>
<dbReference type="AlphaFoldDB" id="A0AAV3Y0U5"/>
<gene>
    <name evidence="2" type="ORF">PoB_000276800</name>
</gene>
<evidence type="ECO:0000256" key="1">
    <source>
        <dbReference type="SAM" id="Phobius"/>
    </source>
</evidence>
<name>A0AAV3Y0U5_9GAST</name>
<protein>
    <submittedName>
        <fullName evidence="2">Uncharacterized protein</fullName>
    </submittedName>
</protein>
<reference evidence="2 3" key="1">
    <citation type="journal article" date="2021" name="Elife">
        <title>Chloroplast acquisition without the gene transfer in kleptoplastic sea slugs, Plakobranchus ocellatus.</title>
        <authorList>
            <person name="Maeda T."/>
            <person name="Takahashi S."/>
            <person name="Yoshida T."/>
            <person name="Shimamura S."/>
            <person name="Takaki Y."/>
            <person name="Nagai Y."/>
            <person name="Toyoda A."/>
            <person name="Suzuki Y."/>
            <person name="Arimoto A."/>
            <person name="Ishii H."/>
            <person name="Satoh N."/>
            <person name="Nishiyama T."/>
            <person name="Hasebe M."/>
            <person name="Maruyama T."/>
            <person name="Minagawa J."/>
            <person name="Obokata J."/>
            <person name="Shigenobu S."/>
        </authorList>
    </citation>
    <scope>NUCLEOTIDE SEQUENCE [LARGE SCALE GENOMIC DNA]</scope>
</reference>
<dbReference type="EMBL" id="BLXT01000370">
    <property type="protein sequence ID" value="GFN76262.1"/>
    <property type="molecule type" value="Genomic_DNA"/>
</dbReference>
<evidence type="ECO:0000313" key="2">
    <source>
        <dbReference type="EMBL" id="GFN76262.1"/>
    </source>
</evidence>
<sequence>MPVATSDKEHANIKEILLIRGTFLSRQKFSSSLISFYIIFLLPLHILIRLVFFFRYCESALRSSVTALSRVRATPPALRPDGGPET</sequence>
<keyword evidence="3" id="KW-1185">Reference proteome</keyword>
<keyword evidence="1" id="KW-0472">Membrane</keyword>